<evidence type="ECO:0000256" key="4">
    <source>
        <dbReference type="ARBA" id="ARBA00023134"/>
    </source>
</evidence>
<keyword evidence="2 6" id="KW-0547">Nucleotide-binding</keyword>
<dbReference type="PRINTS" id="PR00318">
    <property type="entry name" value="GPROTEINA"/>
</dbReference>
<reference evidence="8 9" key="1">
    <citation type="submission" date="2020-11" db="EMBL/GenBank/DDBJ databases">
        <authorList>
            <person name="Wallbank WR R."/>
            <person name="Pardo Diaz C."/>
            <person name="Kozak K."/>
            <person name="Martin S."/>
            <person name="Jiggins C."/>
            <person name="Moest M."/>
            <person name="Warren A I."/>
            <person name="Generalovic N T."/>
            <person name="Byers J.R.P. K."/>
            <person name="Montejo-Kovacevich G."/>
            <person name="Yen C E."/>
        </authorList>
    </citation>
    <scope>NUCLEOTIDE SEQUENCE [LARGE SCALE GENOMIC DNA]</scope>
</reference>
<dbReference type="GO" id="GO:0007188">
    <property type="term" value="P:adenylate cyclase-modulating G protein-coupled receptor signaling pathway"/>
    <property type="evidence" value="ECO:0007669"/>
    <property type="project" value="TreeGrafter"/>
</dbReference>
<keyword evidence="3 7" id="KW-0460">Magnesium</keyword>
<dbReference type="GO" id="GO:0005834">
    <property type="term" value="C:heterotrimeric G-protein complex"/>
    <property type="evidence" value="ECO:0007669"/>
    <property type="project" value="TreeGrafter"/>
</dbReference>
<evidence type="ECO:0000256" key="5">
    <source>
        <dbReference type="ARBA" id="ARBA00023224"/>
    </source>
</evidence>
<evidence type="ECO:0000256" key="3">
    <source>
        <dbReference type="ARBA" id="ARBA00022842"/>
    </source>
</evidence>
<dbReference type="PROSITE" id="PS51882">
    <property type="entry name" value="G_ALPHA"/>
    <property type="match status" value="1"/>
</dbReference>
<dbReference type="PANTHER" id="PTHR10218:SF231">
    <property type="entry name" value="GUANINE NUCLEOTIDE BINDING PROTEIN (G PROTEIN) ALPHA V1"/>
    <property type="match status" value="1"/>
</dbReference>
<gene>
    <name evidence="8" type="ORF">HERILL_LOCUS10991</name>
</gene>
<proteinExistence type="predicted"/>
<dbReference type="GO" id="GO:0005737">
    <property type="term" value="C:cytoplasm"/>
    <property type="evidence" value="ECO:0007669"/>
    <property type="project" value="TreeGrafter"/>
</dbReference>
<evidence type="ECO:0000313" key="8">
    <source>
        <dbReference type="EMBL" id="CAD7088359.1"/>
    </source>
</evidence>
<dbReference type="GO" id="GO:0001664">
    <property type="term" value="F:G protein-coupled receptor binding"/>
    <property type="evidence" value="ECO:0007669"/>
    <property type="project" value="TreeGrafter"/>
</dbReference>
<accession>A0A7R8UYL1</accession>
<dbReference type="InterPro" id="IPR001019">
    <property type="entry name" value="Gprotein_alpha_su"/>
</dbReference>
<keyword evidence="1 7" id="KW-0479">Metal-binding</keyword>
<dbReference type="FunFam" id="3.40.50.300:FF:000692">
    <property type="entry name" value="Guanine nucleotide-binding protein subunit alpha"/>
    <property type="match status" value="1"/>
</dbReference>
<dbReference type="SMART" id="SM00275">
    <property type="entry name" value="G_alpha"/>
    <property type="match status" value="1"/>
</dbReference>
<protein>
    <recommendedName>
        <fullName evidence="10">Guanine nucleotide-binding protein G(O) subunit alpha</fullName>
    </recommendedName>
</protein>
<evidence type="ECO:0008006" key="10">
    <source>
        <dbReference type="Google" id="ProtNLM"/>
    </source>
</evidence>
<dbReference type="PANTHER" id="PTHR10218">
    <property type="entry name" value="GTP-BINDING PROTEIN ALPHA SUBUNIT"/>
    <property type="match status" value="1"/>
</dbReference>
<dbReference type="SUPFAM" id="SSF47895">
    <property type="entry name" value="Transducin (alpha subunit), insertion domain"/>
    <property type="match status" value="1"/>
</dbReference>
<dbReference type="GO" id="GO:0005525">
    <property type="term" value="F:GTP binding"/>
    <property type="evidence" value="ECO:0007669"/>
    <property type="project" value="UniProtKB-KW"/>
</dbReference>
<dbReference type="AlphaFoldDB" id="A0A7R8UYL1"/>
<evidence type="ECO:0000256" key="7">
    <source>
        <dbReference type="PIRSR" id="PIRSR601019-2"/>
    </source>
</evidence>
<name>A0A7R8UYL1_HERIL</name>
<sequence length="359" mass="41553">MGACLTLERDEIEARRRSEEIDKQLETLAKERPRILKILLLGAGESGKSTLVKQMKIIHSDGFTVGELSAFRPTVLDNLLSSMKYVLTGMGLLRINLEHLSNKIYAEIVLASPSCFDMEFRVIDKVRTALKVLWKDRGVRLAVARGYDYELNDSALYLFENMDRICDDKYTPSPTDVLRARVRTNGIIETNFRVNDVIISMYDVGGQRSQRRKWVYCFEDVRAVLFVVALSGYDMTLLEDNTVNRLEESLNLFEQIVNNRWFKEASFVLFLNKLDLFREKIMCTKRHLRLFFPEYKGPDRNIDQAALFIQNEFLKRNHNDRRVICPHFTTATDTANVQTVFQVVMETVIKENLGNVTLL</sequence>
<dbReference type="CDD" id="cd00066">
    <property type="entry name" value="G-alpha"/>
    <property type="match status" value="1"/>
</dbReference>
<evidence type="ECO:0000256" key="2">
    <source>
        <dbReference type="ARBA" id="ARBA00022741"/>
    </source>
</evidence>
<evidence type="ECO:0000256" key="1">
    <source>
        <dbReference type="ARBA" id="ARBA00022723"/>
    </source>
</evidence>
<dbReference type="InParanoid" id="A0A7R8UYL1"/>
<dbReference type="EMBL" id="LR899012">
    <property type="protein sequence ID" value="CAD7088359.1"/>
    <property type="molecule type" value="Genomic_DNA"/>
</dbReference>
<dbReference type="GO" id="GO:0046872">
    <property type="term" value="F:metal ion binding"/>
    <property type="evidence" value="ECO:0007669"/>
    <property type="project" value="UniProtKB-KW"/>
</dbReference>
<feature type="binding site" evidence="6">
    <location>
        <begin position="178"/>
        <end position="184"/>
    </location>
    <ligand>
        <name>GTP</name>
        <dbReference type="ChEBI" id="CHEBI:37565"/>
    </ligand>
</feature>
<feature type="binding site" evidence="6">
    <location>
        <position position="331"/>
    </location>
    <ligand>
        <name>GTP</name>
        <dbReference type="ChEBI" id="CHEBI:37565"/>
    </ligand>
</feature>
<dbReference type="Gene3D" id="3.40.50.300">
    <property type="entry name" value="P-loop containing nucleotide triphosphate hydrolases"/>
    <property type="match status" value="1"/>
</dbReference>
<evidence type="ECO:0000313" key="9">
    <source>
        <dbReference type="Proteomes" id="UP000594454"/>
    </source>
</evidence>
<feature type="binding site" evidence="6">
    <location>
        <begin position="272"/>
        <end position="275"/>
    </location>
    <ligand>
        <name>GTP</name>
        <dbReference type="ChEBI" id="CHEBI:37565"/>
    </ligand>
</feature>
<dbReference type="GO" id="GO:0032502">
    <property type="term" value="P:developmental process"/>
    <property type="evidence" value="ECO:0007669"/>
    <property type="project" value="UniProtKB-ARBA"/>
</dbReference>
<dbReference type="OMA" id="DDIVFRM"/>
<feature type="binding site" evidence="7">
    <location>
        <position position="184"/>
    </location>
    <ligand>
        <name>Mg(2+)</name>
        <dbReference type="ChEBI" id="CHEBI:18420"/>
    </ligand>
</feature>
<keyword evidence="4 6" id="KW-0342">GTP-binding</keyword>
<feature type="binding site" evidence="6">
    <location>
        <begin position="153"/>
        <end position="154"/>
    </location>
    <ligand>
        <name>GTP</name>
        <dbReference type="ChEBI" id="CHEBI:37565"/>
    </ligand>
</feature>
<dbReference type="Gene3D" id="1.10.400.10">
    <property type="entry name" value="GI Alpha 1, domain 2-like"/>
    <property type="match status" value="1"/>
</dbReference>
<evidence type="ECO:0000256" key="6">
    <source>
        <dbReference type="PIRSR" id="PIRSR601019-1"/>
    </source>
</evidence>
<dbReference type="InterPro" id="IPR027417">
    <property type="entry name" value="P-loop_NTPase"/>
</dbReference>
<dbReference type="Proteomes" id="UP000594454">
    <property type="component" value="Chromosome 4"/>
</dbReference>
<keyword evidence="5" id="KW-0807">Transducer</keyword>
<feature type="binding site" evidence="7">
    <location>
        <position position="49"/>
    </location>
    <ligand>
        <name>Mg(2+)</name>
        <dbReference type="ChEBI" id="CHEBI:18420"/>
    </ligand>
</feature>
<keyword evidence="9" id="KW-1185">Reference proteome</keyword>
<dbReference type="FunFam" id="1.10.400.10:FF:000007">
    <property type="entry name" value="Guanine nucleotide-binding protein subunit alpha"/>
    <property type="match status" value="1"/>
</dbReference>
<dbReference type="GO" id="GO:0003924">
    <property type="term" value="F:GTPase activity"/>
    <property type="evidence" value="ECO:0007669"/>
    <property type="project" value="InterPro"/>
</dbReference>
<dbReference type="FunFam" id="3.40.50.300:FF:000563">
    <property type="entry name" value="Guanine nucleotide-binding protein alpha subunit"/>
    <property type="match status" value="1"/>
</dbReference>
<dbReference type="Pfam" id="PF00503">
    <property type="entry name" value="G-alpha"/>
    <property type="match status" value="1"/>
</dbReference>
<dbReference type="InterPro" id="IPR011025">
    <property type="entry name" value="GproteinA_insert"/>
</dbReference>
<dbReference type="OrthoDB" id="5817230at2759"/>
<dbReference type="GO" id="GO:0031683">
    <property type="term" value="F:G-protein beta/gamma-subunit complex binding"/>
    <property type="evidence" value="ECO:0007669"/>
    <property type="project" value="InterPro"/>
</dbReference>
<feature type="binding site" evidence="6">
    <location>
        <begin position="45"/>
        <end position="50"/>
    </location>
    <ligand>
        <name>GTP</name>
        <dbReference type="ChEBI" id="CHEBI:37565"/>
    </ligand>
</feature>
<dbReference type="SUPFAM" id="SSF52540">
    <property type="entry name" value="P-loop containing nucleoside triphosphate hydrolases"/>
    <property type="match status" value="1"/>
</dbReference>
<feature type="binding site" evidence="6">
    <location>
        <begin position="203"/>
        <end position="207"/>
    </location>
    <ligand>
        <name>GTP</name>
        <dbReference type="ChEBI" id="CHEBI:37565"/>
    </ligand>
</feature>
<organism evidence="8 9">
    <name type="scientific">Hermetia illucens</name>
    <name type="common">Black soldier fly</name>
    <dbReference type="NCBI Taxonomy" id="343691"/>
    <lineage>
        <taxon>Eukaryota</taxon>
        <taxon>Metazoa</taxon>
        <taxon>Ecdysozoa</taxon>
        <taxon>Arthropoda</taxon>
        <taxon>Hexapoda</taxon>
        <taxon>Insecta</taxon>
        <taxon>Pterygota</taxon>
        <taxon>Neoptera</taxon>
        <taxon>Endopterygota</taxon>
        <taxon>Diptera</taxon>
        <taxon>Brachycera</taxon>
        <taxon>Stratiomyomorpha</taxon>
        <taxon>Stratiomyidae</taxon>
        <taxon>Hermetiinae</taxon>
        <taxon>Hermetia</taxon>
    </lineage>
</organism>